<evidence type="ECO:0000256" key="4">
    <source>
        <dbReference type="ARBA" id="ARBA00022523"/>
    </source>
</evidence>
<dbReference type="PANTHER" id="PTHR31458:SF16">
    <property type="entry name" value="BURP DOMAIN-CONTAINING PROTEIN"/>
    <property type="match status" value="1"/>
</dbReference>
<dbReference type="InterPro" id="IPR004873">
    <property type="entry name" value="BURP_dom"/>
</dbReference>
<evidence type="ECO:0000259" key="8">
    <source>
        <dbReference type="PROSITE" id="PS51277"/>
    </source>
</evidence>
<keyword evidence="6" id="KW-0325">Glycoprotein</keyword>
<keyword evidence="4" id="KW-0052">Apoplast</keyword>
<evidence type="ECO:0000256" key="6">
    <source>
        <dbReference type="ARBA" id="ARBA00023180"/>
    </source>
</evidence>
<sequence>MASSGYARVLFFIALTFPTSLFGAHTPPSSFTALNQLKYWSENAQGTMPGNLLSKLSPLNKEQAERLTSLVSKKNLPLDSNYCSVANLACSPRSLVVNMRAFGAYGYGRISPSLVQHVDPSSFFEISLLKQGSMMHLSNLENQLPQHSFLPSQIASKFSVVENDLQKLFPQSFKNPRTKDAIQSTLIYCNTPPLKEEIQSCVKSLEDMVEFAKTAIAYAMDVLEPKTKLPINTVMVICHMDTSNWSPNHVAFKLLKSSPGKVVACHWVFQNDLLFVSAEED</sequence>
<reference evidence="9" key="1">
    <citation type="journal article" date="2025" name="Foods">
        <title>Unveiling the Microbial Signatures of Arabica Coffee Cherries: Insights into Ripeness Specific Diversity, Functional Traits, and Implications for Quality and Safety.</title>
        <authorList>
            <consortium name="RefSeq"/>
            <person name="Tenea G.N."/>
            <person name="Cifuentes V."/>
            <person name="Reyes P."/>
            <person name="Cevallos-Vallejos M."/>
        </authorList>
    </citation>
    <scope>NUCLEOTIDE SEQUENCE [LARGE SCALE GENOMIC DNA]</scope>
</reference>
<keyword evidence="3" id="KW-0964">Secreted</keyword>
<evidence type="ECO:0000313" key="9">
    <source>
        <dbReference type="Proteomes" id="UP001652660"/>
    </source>
</evidence>
<keyword evidence="3" id="KW-0134">Cell wall</keyword>
<evidence type="ECO:0000256" key="3">
    <source>
        <dbReference type="ARBA" id="ARBA00022512"/>
    </source>
</evidence>
<comment type="subcellular location">
    <subcellularLocation>
        <location evidence="1">Secreted</location>
        <location evidence="1">Cell wall</location>
    </subcellularLocation>
    <subcellularLocation>
        <location evidence="2">Secreted</location>
        <location evidence="2">Extracellular space</location>
        <location evidence="2">Apoplast</location>
    </subcellularLocation>
</comment>
<dbReference type="Proteomes" id="UP001652660">
    <property type="component" value="Chromosome 3c"/>
</dbReference>
<dbReference type="RefSeq" id="XP_027118675.1">
    <property type="nucleotide sequence ID" value="XM_027262874.1"/>
</dbReference>
<dbReference type="GO" id="GO:0048046">
    <property type="term" value="C:apoplast"/>
    <property type="evidence" value="ECO:0007669"/>
    <property type="project" value="UniProtKB-SubCell"/>
</dbReference>
<gene>
    <name evidence="10" type="primary">LOC113735907</name>
</gene>
<dbReference type="Pfam" id="PF03181">
    <property type="entry name" value="BURP"/>
    <property type="match status" value="2"/>
</dbReference>
<name>A0A6P6WTI8_COFAR</name>
<dbReference type="AlphaFoldDB" id="A0A6P6WTI8"/>
<evidence type="ECO:0000256" key="7">
    <source>
        <dbReference type="SAM" id="SignalP"/>
    </source>
</evidence>
<protein>
    <submittedName>
        <fullName evidence="10">Polygalacturonase non-catalytic subunit AroGP3-like</fullName>
    </submittedName>
</protein>
<dbReference type="OrthoDB" id="902148at2759"/>
<feature type="chain" id="PRO_5027731471" evidence="7">
    <location>
        <begin position="24"/>
        <end position="281"/>
    </location>
</feature>
<evidence type="ECO:0000256" key="1">
    <source>
        <dbReference type="ARBA" id="ARBA00004191"/>
    </source>
</evidence>
<dbReference type="GeneID" id="113735907"/>
<proteinExistence type="predicted"/>
<evidence type="ECO:0000256" key="2">
    <source>
        <dbReference type="ARBA" id="ARBA00004271"/>
    </source>
</evidence>
<keyword evidence="9" id="KW-1185">Reference proteome</keyword>
<evidence type="ECO:0000256" key="5">
    <source>
        <dbReference type="ARBA" id="ARBA00022729"/>
    </source>
</evidence>
<reference evidence="10" key="2">
    <citation type="submission" date="2025-08" db="UniProtKB">
        <authorList>
            <consortium name="RefSeq"/>
        </authorList>
    </citation>
    <scope>IDENTIFICATION</scope>
    <source>
        <tissue evidence="10">Leaves</tissue>
    </source>
</reference>
<organism evidence="9 10">
    <name type="scientific">Coffea arabica</name>
    <name type="common">Arabian coffee</name>
    <dbReference type="NCBI Taxonomy" id="13443"/>
    <lineage>
        <taxon>Eukaryota</taxon>
        <taxon>Viridiplantae</taxon>
        <taxon>Streptophyta</taxon>
        <taxon>Embryophyta</taxon>
        <taxon>Tracheophyta</taxon>
        <taxon>Spermatophyta</taxon>
        <taxon>Magnoliopsida</taxon>
        <taxon>eudicotyledons</taxon>
        <taxon>Gunneridae</taxon>
        <taxon>Pentapetalae</taxon>
        <taxon>asterids</taxon>
        <taxon>lamiids</taxon>
        <taxon>Gentianales</taxon>
        <taxon>Rubiaceae</taxon>
        <taxon>Ixoroideae</taxon>
        <taxon>Gardenieae complex</taxon>
        <taxon>Bertiereae - Coffeeae clade</taxon>
        <taxon>Coffeeae</taxon>
        <taxon>Coffea</taxon>
    </lineage>
</organism>
<dbReference type="SMART" id="SM01045">
    <property type="entry name" value="BURP"/>
    <property type="match status" value="1"/>
</dbReference>
<dbReference type="InterPro" id="IPR051897">
    <property type="entry name" value="PG-associated_BURP"/>
</dbReference>
<dbReference type="PROSITE" id="PS51277">
    <property type="entry name" value="BURP"/>
    <property type="match status" value="1"/>
</dbReference>
<keyword evidence="5 7" id="KW-0732">Signal</keyword>
<accession>A0A6P6WTI8</accession>
<evidence type="ECO:0000313" key="10">
    <source>
        <dbReference type="RefSeq" id="XP_027118675.1"/>
    </source>
</evidence>
<dbReference type="PANTHER" id="PTHR31458">
    <property type="entry name" value="POLYGALACTURONASE 1 BETA-LIKE PROTEIN 2"/>
    <property type="match status" value="1"/>
</dbReference>
<feature type="domain" description="BURP" evidence="8">
    <location>
        <begin position="217"/>
        <end position="278"/>
    </location>
</feature>
<feature type="signal peptide" evidence="7">
    <location>
        <begin position="1"/>
        <end position="23"/>
    </location>
</feature>